<accession>A0A2W4ZI99</accession>
<name>A0A2W4ZI99_9CYAN</name>
<keyword evidence="1" id="KW-0597">Phosphoprotein</keyword>
<evidence type="ECO:0000313" key="7">
    <source>
        <dbReference type="Proteomes" id="UP000249794"/>
    </source>
</evidence>
<dbReference type="PANTHER" id="PTHR34139">
    <property type="entry name" value="UPF0331 PROTEIN MJ0127"/>
    <property type="match status" value="1"/>
</dbReference>
<organism evidence="6 7">
    <name type="scientific">Phormidesmis priestleyi</name>
    <dbReference type="NCBI Taxonomy" id="268141"/>
    <lineage>
        <taxon>Bacteria</taxon>
        <taxon>Bacillati</taxon>
        <taxon>Cyanobacteriota</taxon>
        <taxon>Cyanophyceae</taxon>
        <taxon>Leptolyngbyales</taxon>
        <taxon>Leptolyngbyaceae</taxon>
        <taxon>Phormidesmis</taxon>
    </lineage>
</organism>
<dbReference type="EMBL" id="QBMP01000038">
    <property type="protein sequence ID" value="PZO58301.1"/>
    <property type="molecule type" value="Genomic_DNA"/>
</dbReference>
<evidence type="ECO:0000256" key="4">
    <source>
        <dbReference type="ARBA" id="ARBA00022741"/>
    </source>
</evidence>
<dbReference type="InterPro" id="IPR051813">
    <property type="entry name" value="HepT_RNase_toxin"/>
</dbReference>
<evidence type="ECO:0000256" key="5">
    <source>
        <dbReference type="ARBA" id="ARBA00022801"/>
    </source>
</evidence>
<gene>
    <name evidence="6" type="ORF">DCF15_05785</name>
</gene>
<dbReference type="GO" id="GO:0004540">
    <property type="term" value="F:RNA nuclease activity"/>
    <property type="evidence" value="ECO:0007669"/>
    <property type="project" value="InterPro"/>
</dbReference>
<dbReference type="Proteomes" id="UP000249794">
    <property type="component" value="Unassembled WGS sequence"/>
</dbReference>
<dbReference type="InterPro" id="IPR008201">
    <property type="entry name" value="HepT-like"/>
</dbReference>
<reference evidence="6 7" key="2">
    <citation type="submission" date="2018-06" db="EMBL/GenBank/DDBJ databases">
        <title>Metagenomic assembly of (sub)arctic Cyanobacteria and their associated microbiome from non-axenic cultures.</title>
        <authorList>
            <person name="Baurain D."/>
        </authorList>
    </citation>
    <scope>NUCLEOTIDE SEQUENCE [LARGE SCALE GENOMIC DNA]</scope>
    <source>
        <strain evidence="6">ULC027bin1</strain>
    </source>
</reference>
<dbReference type="GO" id="GO:0110001">
    <property type="term" value="C:toxin-antitoxin complex"/>
    <property type="evidence" value="ECO:0007669"/>
    <property type="project" value="InterPro"/>
</dbReference>
<proteinExistence type="predicted"/>
<evidence type="ECO:0000256" key="2">
    <source>
        <dbReference type="ARBA" id="ARBA00022649"/>
    </source>
</evidence>
<dbReference type="PANTHER" id="PTHR34139:SF1">
    <property type="entry name" value="RNASE MJ1380-RELATED"/>
    <property type="match status" value="1"/>
</dbReference>
<keyword evidence="2" id="KW-1277">Toxin-antitoxin system</keyword>
<evidence type="ECO:0000256" key="3">
    <source>
        <dbReference type="ARBA" id="ARBA00022722"/>
    </source>
</evidence>
<dbReference type="GO" id="GO:0000166">
    <property type="term" value="F:nucleotide binding"/>
    <property type="evidence" value="ECO:0007669"/>
    <property type="project" value="UniProtKB-KW"/>
</dbReference>
<evidence type="ECO:0000313" key="6">
    <source>
        <dbReference type="EMBL" id="PZO58301.1"/>
    </source>
</evidence>
<keyword evidence="3" id="KW-0540">Nuclease</keyword>
<dbReference type="Pfam" id="PF01934">
    <property type="entry name" value="HepT-like"/>
    <property type="match status" value="1"/>
</dbReference>
<reference evidence="7" key="1">
    <citation type="submission" date="2018-04" db="EMBL/GenBank/DDBJ databases">
        <authorList>
            <person name="Cornet L."/>
        </authorList>
    </citation>
    <scope>NUCLEOTIDE SEQUENCE [LARGE SCALE GENOMIC DNA]</scope>
</reference>
<protein>
    <submittedName>
        <fullName evidence="6">DUF86 domain-containing protein</fullName>
    </submittedName>
</protein>
<comment type="caution">
    <text evidence="6">The sequence shown here is derived from an EMBL/GenBank/DDBJ whole genome shotgun (WGS) entry which is preliminary data.</text>
</comment>
<keyword evidence="5" id="KW-0378">Hydrolase</keyword>
<evidence type="ECO:0000256" key="1">
    <source>
        <dbReference type="ARBA" id="ARBA00022553"/>
    </source>
</evidence>
<dbReference type="GO" id="GO:0016787">
    <property type="term" value="F:hydrolase activity"/>
    <property type="evidence" value="ECO:0007669"/>
    <property type="project" value="UniProtKB-KW"/>
</dbReference>
<keyword evidence="4" id="KW-0547">Nucleotide-binding</keyword>
<dbReference type="AlphaFoldDB" id="A0A2W4ZI99"/>
<sequence length="120" mass="13859">MVNRDIRDYLNDILIHIDLAHSFIEGMAFEEFKDDDKTVLALTRALEIVGEATKQIPLTIREQYPKIIWKDIAGMQDKIAHVYFGVSLETVWRTAHEDLPELRPVIQSILDEIQASEEPI</sequence>